<sequence length="54" mass="6169">MTELEIVDVYVNLSTNINTGMVHNITNQNPALYPPIYRETLALNFSRHVSSTYI</sequence>
<protein>
    <submittedName>
        <fullName evidence="1">Uncharacterized protein</fullName>
    </submittedName>
</protein>
<dbReference type="EMBL" id="JAUSTI010000009">
    <property type="protein sequence ID" value="MDQ0171934.1"/>
    <property type="molecule type" value="Genomic_DNA"/>
</dbReference>
<evidence type="ECO:0000313" key="2">
    <source>
        <dbReference type="Proteomes" id="UP001233836"/>
    </source>
</evidence>
<keyword evidence="2" id="KW-1185">Reference proteome</keyword>
<dbReference type="Proteomes" id="UP001233836">
    <property type="component" value="Unassembled WGS sequence"/>
</dbReference>
<proteinExistence type="predicted"/>
<organism evidence="1 2">
    <name type="scientific">Paenibacillus tundrae</name>
    <dbReference type="NCBI Taxonomy" id="528187"/>
    <lineage>
        <taxon>Bacteria</taxon>
        <taxon>Bacillati</taxon>
        <taxon>Bacillota</taxon>
        <taxon>Bacilli</taxon>
        <taxon>Bacillales</taxon>
        <taxon>Paenibacillaceae</taxon>
        <taxon>Paenibacillus</taxon>
    </lineage>
</organism>
<accession>A0ABT9WFW5</accession>
<gene>
    <name evidence="1" type="ORF">J2T19_003396</name>
</gene>
<reference evidence="1 2" key="1">
    <citation type="submission" date="2023-07" db="EMBL/GenBank/DDBJ databases">
        <title>Sorghum-associated microbial communities from plants grown in Nebraska, USA.</title>
        <authorList>
            <person name="Schachtman D."/>
        </authorList>
    </citation>
    <scope>NUCLEOTIDE SEQUENCE [LARGE SCALE GENOMIC DNA]</scope>
    <source>
        <strain evidence="1 2">DS1314</strain>
    </source>
</reference>
<name>A0ABT9WFW5_9BACL</name>
<evidence type="ECO:0000313" key="1">
    <source>
        <dbReference type="EMBL" id="MDQ0171934.1"/>
    </source>
</evidence>
<comment type="caution">
    <text evidence="1">The sequence shown here is derived from an EMBL/GenBank/DDBJ whole genome shotgun (WGS) entry which is preliminary data.</text>
</comment>